<proteinExistence type="predicted"/>
<dbReference type="GO" id="GO:0005634">
    <property type="term" value="C:nucleus"/>
    <property type="evidence" value="ECO:0007669"/>
    <property type="project" value="UniProtKB-SubCell"/>
</dbReference>
<keyword evidence="3" id="KW-0677">Repeat</keyword>
<feature type="compositionally biased region" description="Basic and acidic residues" evidence="9">
    <location>
        <begin position="503"/>
        <end position="570"/>
    </location>
</feature>
<feature type="domain" description="LIM zinc-binding" evidence="10">
    <location>
        <begin position="2213"/>
        <end position="2272"/>
    </location>
</feature>
<feature type="compositionally biased region" description="Basic and acidic residues" evidence="9">
    <location>
        <begin position="447"/>
        <end position="496"/>
    </location>
</feature>
<evidence type="ECO:0000313" key="12">
    <source>
        <dbReference type="EMBL" id="KOX77886.1"/>
    </source>
</evidence>
<dbReference type="CDD" id="cd09414">
    <property type="entry name" value="LIM1_LIMPETin"/>
    <property type="match status" value="1"/>
</dbReference>
<feature type="region of interest" description="Disordered" evidence="9">
    <location>
        <begin position="74"/>
        <end position="95"/>
    </location>
</feature>
<accession>A0A0M9A783</accession>
<feature type="compositionally biased region" description="Basic and acidic residues" evidence="9">
    <location>
        <begin position="378"/>
        <end position="387"/>
    </location>
</feature>
<evidence type="ECO:0000256" key="4">
    <source>
        <dbReference type="ARBA" id="ARBA00022771"/>
    </source>
</evidence>
<dbReference type="PROSITE" id="PS00478">
    <property type="entry name" value="LIM_DOMAIN_1"/>
    <property type="match status" value="3"/>
</dbReference>
<feature type="domain" description="PET" evidence="11">
    <location>
        <begin position="1034"/>
        <end position="1143"/>
    </location>
</feature>
<feature type="compositionally biased region" description="Polar residues" evidence="9">
    <location>
        <begin position="1455"/>
        <end position="1470"/>
    </location>
</feature>
<feature type="domain" description="LIM zinc-binding" evidence="10">
    <location>
        <begin position="1909"/>
        <end position="1970"/>
    </location>
</feature>
<dbReference type="SUPFAM" id="SSF57716">
    <property type="entry name" value="Glucocorticoid receptor-like (DNA-binding domain)"/>
    <property type="match status" value="6"/>
</dbReference>
<dbReference type="GO" id="GO:0008270">
    <property type="term" value="F:zinc ion binding"/>
    <property type="evidence" value="ECO:0007669"/>
    <property type="project" value="UniProtKB-KW"/>
</dbReference>
<feature type="compositionally biased region" description="Basic and acidic residues" evidence="9">
    <location>
        <begin position="409"/>
        <end position="437"/>
    </location>
</feature>
<dbReference type="CDD" id="cd09417">
    <property type="entry name" value="LIM2_LIMPETin_like"/>
    <property type="match status" value="1"/>
</dbReference>
<keyword evidence="5 8" id="KW-0862">Zinc</keyword>
<dbReference type="GO" id="GO:0003712">
    <property type="term" value="F:transcription coregulator activity"/>
    <property type="evidence" value="ECO:0007669"/>
    <property type="project" value="TreeGrafter"/>
</dbReference>
<gene>
    <name evidence="12" type="ORF">WN51_05772</name>
</gene>
<dbReference type="CDD" id="cd09425">
    <property type="entry name" value="LIM4_LIMPETin"/>
    <property type="match status" value="1"/>
</dbReference>
<feature type="region of interest" description="Disordered" evidence="9">
    <location>
        <begin position="1693"/>
        <end position="1748"/>
    </location>
</feature>
<dbReference type="InterPro" id="IPR056807">
    <property type="entry name" value="LIM_FHL1/2/3/5_N"/>
</dbReference>
<dbReference type="Pfam" id="PF00412">
    <property type="entry name" value="LIM"/>
    <property type="match status" value="5"/>
</dbReference>
<evidence type="ECO:0000256" key="8">
    <source>
        <dbReference type="PROSITE-ProRule" id="PRU00125"/>
    </source>
</evidence>
<dbReference type="FunFam" id="2.10.110.10:FF:000005">
    <property type="entry name" value="Testin isoform 1"/>
    <property type="match status" value="1"/>
</dbReference>
<evidence type="ECO:0000256" key="5">
    <source>
        <dbReference type="ARBA" id="ARBA00022833"/>
    </source>
</evidence>
<dbReference type="SMART" id="SM00132">
    <property type="entry name" value="LIM"/>
    <property type="match status" value="6"/>
</dbReference>
<dbReference type="PANTHER" id="PTHR24205">
    <property type="entry name" value="FOUR AND A HALF LIM DOMAINS PROTEIN"/>
    <property type="match status" value="1"/>
</dbReference>
<keyword evidence="13" id="KW-1185">Reference proteome</keyword>
<dbReference type="FunFam" id="2.10.110.10:FF:000070">
    <property type="entry name" value="Four and a half LIM domains 3"/>
    <property type="match status" value="1"/>
</dbReference>
<feature type="domain" description="LIM zinc-binding" evidence="10">
    <location>
        <begin position="2275"/>
        <end position="2335"/>
    </location>
</feature>
<dbReference type="CDD" id="cd09432">
    <property type="entry name" value="LIM6_LIMPETin"/>
    <property type="match status" value="1"/>
</dbReference>
<dbReference type="GO" id="GO:0030018">
    <property type="term" value="C:Z disc"/>
    <property type="evidence" value="ECO:0007669"/>
    <property type="project" value="TreeGrafter"/>
</dbReference>
<dbReference type="PANTHER" id="PTHR24205:SF4">
    <property type="entry name" value="PROTEIN ESPINAS"/>
    <property type="match status" value="1"/>
</dbReference>
<feature type="compositionally biased region" description="Basic residues" evidence="9">
    <location>
        <begin position="1498"/>
        <end position="1512"/>
    </location>
</feature>
<feature type="region of interest" description="Disordered" evidence="9">
    <location>
        <begin position="1373"/>
        <end position="1639"/>
    </location>
</feature>
<feature type="compositionally biased region" description="Basic and acidic residues" evidence="9">
    <location>
        <begin position="202"/>
        <end position="216"/>
    </location>
</feature>
<protein>
    <submittedName>
        <fullName evidence="12">Four and a half LIM domains protein 2</fullName>
    </submittedName>
</protein>
<reference evidence="12 13" key="1">
    <citation type="submission" date="2015-07" db="EMBL/GenBank/DDBJ databases">
        <title>The genome of Melipona quadrifasciata.</title>
        <authorList>
            <person name="Pan H."/>
            <person name="Kapheim K."/>
        </authorList>
    </citation>
    <scope>NUCLEOTIDE SEQUENCE [LARGE SCALE GENOMIC DNA]</scope>
    <source>
        <strain evidence="12">0111107301</strain>
        <tissue evidence="12">Whole body</tissue>
    </source>
</reference>
<keyword evidence="6 8" id="KW-0440">LIM domain</keyword>
<feature type="compositionally biased region" description="Basic and acidic residues" evidence="9">
    <location>
        <begin position="339"/>
        <end position="358"/>
    </location>
</feature>
<dbReference type="CDD" id="cd09430">
    <property type="entry name" value="LIM5_LIMPETin"/>
    <property type="match status" value="1"/>
</dbReference>
<feature type="compositionally biased region" description="Acidic residues" evidence="9">
    <location>
        <begin position="1699"/>
        <end position="1723"/>
    </location>
</feature>
<feature type="compositionally biased region" description="Basic and acidic residues" evidence="9">
    <location>
        <begin position="286"/>
        <end position="296"/>
    </location>
</feature>
<evidence type="ECO:0000256" key="3">
    <source>
        <dbReference type="ARBA" id="ARBA00022737"/>
    </source>
</evidence>
<dbReference type="PROSITE" id="PS50023">
    <property type="entry name" value="LIM_DOMAIN_2"/>
    <property type="match status" value="5"/>
</dbReference>
<evidence type="ECO:0000256" key="7">
    <source>
        <dbReference type="ARBA" id="ARBA00023242"/>
    </source>
</evidence>
<evidence type="ECO:0000313" key="13">
    <source>
        <dbReference type="Proteomes" id="UP000053105"/>
    </source>
</evidence>
<feature type="compositionally biased region" description="Basic and acidic residues" evidence="9">
    <location>
        <begin position="1388"/>
        <end position="1400"/>
    </location>
</feature>
<feature type="domain" description="LIM zinc-binding" evidence="10">
    <location>
        <begin position="1826"/>
        <end position="1886"/>
    </location>
</feature>
<dbReference type="Pfam" id="PF25076">
    <property type="entry name" value="LIM_FHL2-3_N"/>
    <property type="match status" value="1"/>
</dbReference>
<name>A0A0M9A783_9HYME</name>
<dbReference type="InterPro" id="IPR010442">
    <property type="entry name" value="PET_domain"/>
</dbReference>
<dbReference type="PROSITE" id="PS51303">
    <property type="entry name" value="PET"/>
    <property type="match status" value="1"/>
</dbReference>
<evidence type="ECO:0000256" key="1">
    <source>
        <dbReference type="ARBA" id="ARBA00004123"/>
    </source>
</evidence>
<feature type="compositionally biased region" description="Basic and acidic residues" evidence="9">
    <location>
        <begin position="166"/>
        <end position="191"/>
    </location>
</feature>
<feature type="compositionally biased region" description="Basic and acidic residues" evidence="9">
    <location>
        <begin position="1590"/>
        <end position="1599"/>
    </location>
</feature>
<dbReference type="FunFam" id="2.10.110.10:FF:000013">
    <property type="entry name" value="Four and a half LIM domains 1"/>
    <property type="match status" value="1"/>
</dbReference>
<evidence type="ECO:0000259" key="11">
    <source>
        <dbReference type="PROSITE" id="PS51303"/>
    </source>
</evidence>
<sequence>MTEVTMFPGWLVVTRTGEQTSCDEVIVWKNGSCFFYTDSQLDDFFSVYSQLTGFVVRYNESYTTMSRLRGSSSIKEGSKVSPFSTDRFHDEQPDRALKSCKSISNRYHFGMTRQPNDEVSKNGRDYKEHVNANANADLLYKKSKEHFGAWDIKDIVQDESVGPRKQTVDRFEDSAAELGRKNSLKDHDHRQPTRKSSFEVPGDTRRSHSRDRESSLGRKASVKGVPQENDPYRKNSFRNQEKKYFGERDAKHVSRKSSSKEQGYEDAGRRNSFKEKNSDYGRILPRNRDDTEQERKRSSKGGHADGVSRITFKEQDFDSIGSIRSCRGDREDVVGLKVSFKDRSGDSARRNSFQEKTVEFGGISCKDGVDDDDDDDDPSPRHSDEPRKRHSPNGRYVEFGSGVVSFRSQGDEETRTRSSPNDSEKRGCSFEERDPPSSKRRRSPRGKNQEAVEKRSDRHSRPLTPPKRDEPRIECREDTSNGREPEFDGKSWHESNRIFAARYFRENSSRYRANPDGRSEIDRDPSPEARGFRSTEVDGGSRRGRGFDNGDPDRERDSESKCTSTTHERNGATIIRIRTSPETAVERKRRRRPLQDTHAGRRARRYEAEDEADSDEEDEEEEERDERQDRRRRGSSGRGVSTPSRRVWNYREGGVLITDVEEGQPCLQCGDTCSGFSPHTWRREKLLRELVPKKNLTHCGIQFCSYQDRFEYALQLIVSLRRYLQFESFDKIITRQIRDFYIFTYGEFGEFPNTIVTATSQTNTFIMPKLHSIQSATNIADKSSTKAKAPALEHAQPYSFAKLFCRAYPCRFRVILNDKLQRRHTTPTLLSGSGSRMSPKGPGSQEGPKVEVRVSCVAAPGAEPQGIRVKIPEPKKRPTSPPGLDDPMRARCPSVPEKDLYKKAVSLDRRDRYPTLSGAEIKRGLIPGGVDAPRAARRNPMLDRKYRFPTISGAELKRGLAIGKCPLEDGLDLSLAPWPGMKWACVRVLHLYCKVFDQFELFELIVRKNCTSCKCPREAHDVCHEEWASVRSRLGLKGEESWHPVFNPRAKGLAWAPPGLPAHKVEEYFSMLPEISVPRLGAPGERYRDRQMAIQLPKQDLATAYCRHLSPEHVNSADDFMTARNEIALDIGIVQEILETDINCGACDSLLPYGSLVVSASKLDLFYHPACFRCTECKEILVDLAYCVHDNTLFCERHYAEQLKPRCAACDEGLLSGRQGFFLSFFLSFPPRERNFGLEERMGLMMSILIGCVGVLELLACLRHVADGVVIRINQPATPCLSYHEPSDNVSTHDSICSYSHSTDVNLPRGAKRKLENLHEYSLRIRTELRRLDKSFDYSRPLSECSVKDFLLPARASPDSRLSPDFEYLVRASSDSTRDDGAEANESNDYKEMRYERETSYEDAADNWRSSRDRPLSVIAPPEPERYVRVPTPIPFGVDDEPSSSGASSDVGTSFDNDSGNEAPTMSSFDSIPLIRRYKTPSEEGGSSIDESDDNDRHARHPRKPKIGKSHSKSPEAIADRTENLRETETTEKLDAPGDVQGESSARGTSQRKKIKSSSTIVRKPTRLKSKDAQVSKSAENLTARKSKKQRDPQRRKSDISVQTSSHLRDEWTNTSPPPGSPVSALSRSESRRSVSVQVQTNLEDLEQLSPCLDGTMEQMLFESSAVGLSESRRDLTARDRFGRRTFKKKLHPAHCIENLDDQEEEEEEEEKKEEAAKEEEEGGEQKKSRKMEREAEGGGRARRVSGVVGTPKIASRYDDARSAPILDFSQFASSKAAGNDEQHTMADVDSVVYTTTERKVRKVKKTTKRRESHDQNAEVTITEVDSTQNNHHAIEDGEYTKAMNKDWHSGHFCCWQCDESLTGQRYVLRDEHPYCIKCYESVFANGCEECNKIIGIDSKENKPTLYIIKCCLCLEGLLGAQRDLSYKDKHWHEACFLCNRCRVSLVDKQFGSKVDKIYCGNCYDAQFASRCDGCGEIFRADTLSERLSSKLHLQTKKVGEDRIRRAKEKDEDIAIFSMFPMEGDPKFRCCLGKDCLLGDPKKADPGDARNDHLFNDAIPNSKIADCFVRALGSIKCLFNDAIPISKIADCFVRALGSIKCVGGYIKYVQSTKTFIVMYEFRFHFSDYLATRFPTSRTVYISRSLTSLVKTLRFSVLKSFKNCSTKKMEYKTRQWHEKCFCCVVCKNPIGTKSFIPREQEIYCAACYEDKFATRCVKCNKIITSGGVTYKNEPWHRDCFTCSNCNNSLAGQRFTSRNEKPYCAECFGELFAKRCTACSKPITGIGGTRFISFEDRHWHNDCFICAGCKTSLVGRGFITDGEDIICPDCAKMKVITDRSPINGTTMPKMIHWPTDGGTKPEIVAARVFKKARFNSRV</sequence>
<feature type="region of interest" description="Disordered" evidence="9">
    <location>
        <begin position="825"/>
        <end position="849"/>
    </location>
</feature>
<evidence type="ECO:0000256" key="9">
    <source>
        <dbReference type="SAM" id="MobiDB-lite"/>
    </source>
</evidence>
<organism evidence="12 13">
    <name type="scientific">Melipona quadrifasciata</name>
    <dbReference type="NCBI Taxonomy" id="166423"/>
    <lineage>
        <taxon>Eukaryota</taxon>
        <taxon>Metazoa</taxon>
        <taxon>Ecdysozoa</taxon>
        <taxon>Arthropoda</taxon>
        <taxon>Hexapoda</taxon>
        <taxon>Insecta</taxon>
        <taxon>Pterygota</taxon>
        <taxon>Neoptera</taxon>
        <taxon>Endopterygota</taxon>
        <taxon>Hymenoptera</taxon>
        <taxon>Apocrita</taxon>
        <taxon>Aculeata</taxon>
        <taxon>Apoidea</taxon>
        <taxon>Anthophila</taxon>
        <taxon>Apidae</taxon>
        <taxon>Melipona</taxon>
    </lineage>
</organism>
<dbReference type="Pfam" id="PF06297">
    <property type="entry name" value="PET"/>
    <property type="match status" value="1"/>
</dbReference>
<feature type="domain" description="LIM zinc-binding" evidence="10">
    <location>
        <begin position="1142"/>
        <end position="1205"/>
    </location>
</feature>
<feature type="compositionally biased region" description="Low complexity" evidence="9">
    <location>
        <begin position="1443"/>
        <end position="1454"/>
    </location>
</feature>
<keyword evidence="4" id="KW-0863">Zinc-finger</keyword>
<dbReference type="STRING" id="166423.A0A0M9A783"/>
<feature type="region of interest" description="Disordered" evidence="9">
    <location>
        <begin position="871"/>
        <end position="892"/>
    </location>
</feature>
<evidence type="ECO:0000256" key="2">
    <source>
        <dbReference type="ARBA" id="ARBA00022723"/>
    </source>
</evidence>
<feature type="compositionally biased region" description="Basic and acidic residues" evidence="9">
    <location>
        <begin position="1724"/>
        <end position="1740"/>
    </location>
</feature>
<feature type="region of interest" description="Disordered" evidence="9">
    <location>
        <begin position="163"/>
        <end position="310"/>
    </location>
</feature>
<feature type="compositionally biased region" description="Acidic residues" evidence="9">
    <location>
        <begin position="608"/>
        <end position="624"/>
    </location>
</feature>
<evidence type="ECO:0000259" key="10">
    <source>
        <dbReference type="PROSITE" id="PS50023"/>
    </source>
</evidence>
<keyword evidence="2 8" id="KW-0479">Metal-binding</keyword>
<evidence type="ECO:0000256" key="6">
    <source>
        <dbReference type="ARBA" id="ARBA00023038"/>
    </source>
</evidence>
<keyword evidence="7" id="KW-0539">Nucleus</keyword>
<feature type="compositionally biased region" description="Polar residues" evidence="9">
    <location>
        <begin position="826"/>
        <end position="836"/>
    </location>
</feature>
<comment type="subcellular location">
    <subcellularLocation>
        <location evidence="1">Nucleus</location>
    </subcellularLocation>
</comment>
<dbReference type="Proteomes" id="UP000053105">
    <property type="component" value="Unassembled WGS sequence"/>
</dbReference>
<feature type="compositionally biased region" description="Basic and acidic residues" evidence="9">
    <location>
        <begin position="1518"/>
        <end position="1536"/>
    </location>
</feature>
<feature type="compositionally biased region" description="Basic and acidic residues" evidence="9">
    <location>
        <begin position="239"/>
        <end position="279"/>
    </location>
</feature>
<dbReference type="Gene3D" id="2.10.110.10">
    <property type="entry name" value="Cysteine Rich Protein"/>
    <property type="match status" value="6"/>
</dbReference>
<dbReference type="CDD" id="cd09830">
    <property type="entry name" value="PET_LIMPETin_LIM-9"/>
    <property type="match status" value="1"/>
</dbReference>
<dbReference type="EMBL" id="KQ435727">
    <property type="protein sequence ID" value="KOX77886.1"/>
    <property type="molecule type" value="Genomic_DNA"/>
</dbReference>
<feature type="compositionally biased region" description="Basic and acidic residues" evidence="9">
    <location>
        <begin position="86"/>
        <end position="95"/>
    </location>
</feature>
<dbReference type="OrthoDB" id="274660at2759"/>
<dbReference type="CDD" id="cd09421">
    <property type="entry name" value="LIM3_LIMPETin"/>
    <property type="match status" value="1"/>
</dbReference>
<feature type="region of interest" description="Disordered" evidence="9">
    <location>
        <begin position="339"/>
        <end position="644"/>
    </location>
</feature>
<dbReference type="InterPro" id="IPR001781">
    <property type="entry name" value="Znf_LIM"/>
</dbReference>